<organism evidence="7 8">
    <name type="scientific">Cryptosporangium minutisporangium</name>
    <dbReference type="NCBI Taxonomy" id="113569"/>
    <lineage>
        <taxon>Bacteria</taxon>
        <taxon>Bacillati</taxon>
        <taxon>Actinomycetota</taxon>
        <taxon>Actinomycetes</taxon>
        <taxon>Cryptosporangiales</taxon>
        <taxon>Cryptosporangiaceae</taxon>
        <taxon>Cryptosporangium</taxon>
    </lineage>
</organism>
<evidence type="ECO:0000256" key="4">
    <source>
        <dbReference type="ARBA" id="ARBA00022679"/>
    </source>
</evidence>
<evidence type="ECO:0000256" key="2">
    <source>
        <dbReference type="ARBA" id="ARBA00006739"/>
    </source>
</evidence>
<dbReference type="PANTHER" id="PTHR43179">
    <property type="entry name" value="RHAMNOSYLTRANSFERASE WBBL"/>
    <property type="match status" value="1"/>
</dbReference>
<feature type="transmembrane region" description="Helical" evidence="5">
    <location>
        <begin position="291"/>
        <end position="310"/>
    </location>
</feature>
<dbReference type="Gene3D" id="3.90.550.10">
    <property type="entry name" value="Spore Coat Polysaccharide Biosynthesis Protein SpsA, Chain A"/>
    <property type="match status" value="1"/>
</dbReference>
<keyword evidence="3" id="KW-0328">Glycosyltransferase</keyword>
<sequence>MTGIPAIPVTVGIACYSEARWNLLIETIASVQAQDHPHRIVVAVDHNPALYQRLTQHYGDEIAVVENQHQRGASGSRNTIGLAATTPLVVFLDDDTYADPGWLSALVAPLTAPGAERVVGAGGRILPVWHQAEPRWFPREFGWVIGATRPATSPEPYPVRNVWAASMIVRREVFVAVGGFRADFGKVGDLSEPEDTELCLRMARTAPGALWLHVPSAVIRHHVPADRSGVAFFLRRCWLEGRGKAGLATLTRSRSDRAEALSEESNYLRRVLPQGIRAYLRQGDAVGLAKAGMVLAGVATTGLGFALGLVRSR</sequence>
<keyword evidence="8" id="KW-1185">Reference proteome</keyword>
<keyword evidence="5" id="KW-0812">Transmembrane</keyword>
<comment type="similarity">
    <text evidence="2">Belongs to the glycosyltransferase 2 family.</text>
</comment>
<comment type="pathway">
    <text evidence="1">Cell wall biogenesis; cell wall polysaccharide biosynthesis.</text>
</comment>
<dbReference type="SUPFAM" id="SSF53448">
    <property type="entry name" value="Nucleotide-diphospho-sugar transferases"/>
    <property type="match status" value="1"/>
</dbReference>
<keyword evidence="4" id="KW-0808">Transferase</keyword>
<protein>
    <recommendedName>
        <fullName evidence="6">Glycosyltransferase 2-like domain-containing protein</fullName>
    </recommendedName>
</protein>
<accession>A0ABP6TCM4</accession>
<reference evidence="8" key="1">
    <citation type="journal article" date="2019" name="Int. J. Syst. Evol. Microbiol.">
        <title>The Global Catalogue of Microorganisms (GCM) 10K type strain sequencing project: providing services to taxonomists for standard genome sequencing and annotation.</title>
        <authorList>
            <consortium name="The Broad Institute Genomics Platform"/>
            <consortium name="The Broad Institute Genome Sequencing Center for Infectious Disease"/>
            <person name="Wu L."/>
            <person name="Ma J."/>
        </authorList>
    </citation>
    <scope>NUCLEOTIDE SEQUENCE [LARGE SCALE GENOMIC DNA]</scope>
    <source>
        <strain evidence="8">JCM 9458</strain>
    </source>
</reference>
<evidence type="ECO:0000313" key="7">
    <source>
        <dbReference type="EMBL" id="GAA3398745.1"/>
    </source>
</evidence>
<evidence type="ECO:0000256" key="1">
    <source>
        <dbReference type="ARBA" id="ARBA00004776"/>
    </source>
</evidence>
<comment type="caution">
    <text evidence="7">The sequence shown here is derived from an EMBL/GenBank/DDBJ whole genome shotgun (WGS) entry which is preliminary data.</text>
</comment>
<feature type="domain" description="Glycosyltransferase 2-like" evidence="6">
    <location>
        <begin position="10"/>
        <end position="174"/>
    </location>
</feature>
<proteinExistence type="inferred from homology"/>
<dbReference type="Proteomes" id="UP001501676">
    <property type="component" value="Unassembled WGS sequence"/>
</dbReference>
<dbReference type="RefSeq" id="WP_345733862.1">
    <property type="nucleotide sequence ID" value="NZ_BAAAYN010000094.1"/>
</dbReference>
<dbReference type="InterPro" id="IPR001173">
    <property type="entry name" value="Glyco_trans_2-like"/>
</dbReference>
<keyword evidence="5" id="KW-0472">Membrane</keyword>
<evidence type="ECO:0000259" key="6">
    <source>
        <dbReference type="Pfam" id="PF00535"/>
    </source>
</evidence>
<name>A0ABP6TCM4_9ACTN</name>
<evidence type="ECO:0000256" key="3">
    <source>
        <dbReference type="ARBA" id="ARBA00022676"/>
    </source>
</evidence>
<evidence type="ECO:0000256" key="5">
    <source>
        <dbReference type="SAM" id="Phobius"/>
    </source>
</evidence>
<dbReference type="PANTHER" id="PTHR43179:SF12">
    <property type="entry name" value="GALACTOFURANOSYLTRANSFERASE GLFT2"/>
    <property type="match status" value="1"/>
</dbReference>
<gene>
    <name evidence="7" type="ORF">GCM10020369_83070</name>
</gene>
<dbReference type="InterPro" id="IPR029044">
    <property type="entry name" value="Nucleotide-diphossugar_trans"/>
</dbReference>
<evidence type="ECO:0000313" key="8">
    <source>
        <dbReference type="Proteomes" id="UP001501676"/>
    </source>
</evidence>
<dbReference type="Pfam" id="PF00535">
    <property type="entry name" value="Glycos_transf_2"/>
    <property type="match status" value="1"/>
</dbReference>
<dbReference type="EMBL" id="BAAAYN010000094">
    <property type="protein sequence ID" value="GAA3398745.1"/>
    <property type="molecule type" value="Genomic_DNA"/>
</dbReference>
<keyword evidence="5" id="KW-1133">Transmembrane helix</keyword>